<dbReference type="AlphaFoldDB" id="A0A4S4KK49"/>
<keyword evidence="3" id="KW-1185">Reference proteome</keyword>
<dbReference type="EMBL" id="SGPJ01000103">
    <property type="protein sequence ID" value="THG98804.1"/>
    <property type="molecule type" value="Genomic_DNA"/>
</dbReference>
<feature type="compositionally biased region" description="Pro residues" evidence="1">
    <location>
        <begin position="10"/>
        <end position="35"/>
    </location>
</feature>
<evidence type="ECO:0000313" key="3">
    <source>
        <dbReference type="Proteomes" id="UP000309038"/>
    </source>
</evidence>
<comment type="caution">
    <text evidence="2">The sequence shown here is derived from an EMBL/GenBank/DDBJ whole genome shotgun (WGS) entry which is preliminary data.</text>
</comment>
<sequence length="139" mass="14988">MIQLDEKLPQGPPPSYQPLGPNGPPSPGPGYPPQQSPGAGASHYQPPMQIPQGYAPSPGAPRDMQQPFMQQPSPAMMEAQLGNQYQQQLYARCARGDHDVTNKYGPCGIISAVLLFPIGLICLFMDVERKCSRCGVTLP</sequence>
<dbReference type="InterPro" id="IPR019317">
    <property type="entry name" value="BRI3"/>
</dbReference>
<organism evidence="2 3">
    <name type="scientific">Hermanssonia centrifuga</name>
    <dbReference type="NCBI Taxonomy" id="98765"/>
    <lineage>
        <taxon>Eukaryota</taxon>
        <taxon>Fungi</taxon>
        <taxon>Dikarya</taxon>
        <taxon>Basidiomycota</taxon>
        <taxon>Agaricomycotina</taxon>
        <taxon>Agaricomycetes</taxon>
        <taxon>Polyporales</taxon>
        <taxon>Meruliaceae</taxon>
        <taxon>Hermanssonia</taxon>
    </lineage>
</organism>
<accession>A0A4S4KK49</accession>
<protein>
    <submittedName>
        <fullName evidence="2">Uncharacterized protein</fullName>
    </submittedName>
</protein>
<feature type="region of interest" description="Disordered" evidence="1">
    <location>
        <begin position="1"/>
        <end position="72"/>
    </location>
</feature>
<proteinExistence type="predicted"/>
<gene>
    <name evidence="2" type="ORF">EW026_g3440</name>
</gene>
<reference evidence="2 3" key="1">
    <citation type="submission" date="2019-02" db="EMBL/GenBank/DDBJ databases">
        <title>Genome sequencing of the rare red list fungi Phlebia centrifuga.</title>
        <authorList>
            <person name="Buettner E."/>
            <person name="Kellner H."/>
        </authorList>
    </citation>
    <scope>NUCLEOTIDE SEQUENCE [LARGE SCALE GENOMIC DNA]</scope>
    <source>
        <strain evidence="2 3">DSM 108282</strain>
    </source>
</reference>
<evidence type="ECO:0000256" key="1">
    <source>
        <dbReference type="SAM" id="MobiDB-lite"/>
    </source>
</evidence>
<name>A0A4S4KK49_9APHY</name>
<dbReference type="Proteomes" id="UP000309038">
    <property type="component" value="Unassembled WGS sequence"/>
</dbReference>
<evidence type="ECO:0000313" key="2">
    <source>
        <dbReference type="EMBL" id="THG98804.1"/>
    </source>
</evidence>
<dbReference type="Pfam" id="PF10164">
    <property type="entry name" value="BRI3"/>
    <property type="match status" value="1"/>
</dbReference>